<dbReference type="Gene3D" id="3.30.40.220">
    <property type="match status" value="1"/>
</dbReference>
<protein>
    <submittedName>
        <fullName evidence="1">Uncharacterized protein</fullName>
    </submittedName>
</protein>
<organism evidence="1">
    <name type="scientific">marine sediment metagenome</name>
    <dbReference type="NCBI Taxonomy" id="412755"/>
    <lineage>
        <taxon>unclassified sequences</taxon>
        <taxon>metagenomes</taxon>
        <taxon>ecological metagenomes</taxon>
    </lineage>
</organism>
<dbReference type="EMBL" id="LAZR01013742">
    <property type="protein sequence ID" value="KKM20552.1"/>
    <property type="molecule type" value="Genomic_DNA"/>
</dbReference>
<accession>A0A0F9HZG9</accession>
<name>A0A0F9HZG9_9ZZZZ</name>
<sequence length="185" mass="21121">MKTNELFIGNKINRLIVVALHHQDKRWRKYYVFKCDCGLKKVIHGAAVVSGNTKSCGCLAKESKKARRVSPNHTEVTAIILGYKRHAINRGYKWSLKRSDVENIINKDCFYCGSSPNNRKITKNSLNNGLLYSGIDRIDSEKDYTDNNVLPCCKICNYAKSNMSIKRFKVWAIKLGQKAMAEQWG</sequence>
<comment type="caution">
    <text evidence="1">The sequence shown here is derived from an EMBL/GenBank/DDBJ whole genome shotgun (WGS) entry which is preliminary data.</text>
</comment>
<dbReference type="AlphaFoldDB" id="A0A0F9HZG9"/>
<evidence type="ECO:0000313" key="1">
    <source>
        <dbReference type="EMBL" id="KKM20552.1"/>
    </source>
</evidence>
<gene>
    <name evidence="1" type="ORF">LCGC14_1644270</name>
</gene>
<proteinExistence type="predicted"/>
<reference evidence="1" key="1">
    <citation type="journal article" date="2015" name="Nature">
        <title>Complex archaea that bridge the gap between prokaryotes and eukaryotes.</title>
        <authorList>
            <person name="Spang A."/>
            <person name="Saw J.H."/>
            <person name="Jorgensen S.L."/>
            <person name="Zaremba-Niedzwiedzka K."/>
            <person name="Martijn J."/>
            <person name="Lind A.E."/>
            <person name="van Eijk R."/>
            <person name="Schleper C."/>
            <person name="Guy L."/>
            <person name="Ettema T.J."/>
        </authorList>
    </citation>
    <scope>NUCLEOTIDE SEQUENCE</scope>
</reference>